<dbReference type="Proteomes" id="UP000244906">
    <property type="component" value="Unassembled WGS sequence"/>
</dbReference>
<comment type="caution">
    <text evidence="1">The sequence shown here is derived from an EMBL/GenBank/DDBJ whole genome shotgun (WGS) entry which is preliminary data.</text>
</comment>
<organism evidence="1 2">
    <name type="scientific">Pelagibaculum spongiae</name>
    <dbReference type="NCBI Taxonomy" id="2080658"/>
    <lineage>
        <taxon>Bacteria</taxon>
        <taxon>Pseudomonadati</taxon>
        <taxon>Pseudomonadota</taxon>
        <taxon>Gammaproteobacteria</taxon>
        <taxon>Oceanospirillales</taxon>
        <taxon>Pelagibaculum</taxon>
    </lineage>
</organism>
<evidence type="ECO:0000313" key="1">
    <source>
        <dbReference type="EMBL" id="PVZ68807.1"/>
    </source>
</evidence>
<reference evidence="1 2" key="1">
    <citation type="submission" date="2018-04" db="EMBL/GenBank/DDBJ databases">
        <title>Thalassorhabdus spongiae gen. nov., sp. nov., isolated from a marine sponge in South-West Iceland.</title>
        <authorList>
            <person name="Knobloch S."/>
            <person name="Daussin A."/>
            <person name="Johannsson R."/>
            <person name="Marteinsson V.T."/>
        </authorList>
    </citation>
    <scope>NUCLEOTIDE SEQUENCE [LARGE SCALE GENOMIC DNA]</scope>
    <source>
        <strain evidence="1 2">Hp12</strain>
    </source>
</reference>
<dbReference type="EMBL" id="QDDL01000004">
    <property type="protein sequence ID" value="PVZ68807.1"/>
    <property type="molecule type" value="Genomic_DNA"/>
</dbReference>
<keyword evidence="2" id="KW-1185">Reference proteome</keyword>
<name>A0A2V1GVY0_9GAMM</name>
<sequence length="118" mass="13677">MFTLRLSDQNFEVIPRGILIFSVLVKNLKHQTVQYKIDQRFSLRINTQRLVQQIQLTRENIASSFHLSKSIESMKHSNTAPSPMQSNFGSFEFYYVDHSIFGSTYIPIYKCPPSSANK</sequence>
<gene>
    <name evidence="1" type="ORF">DC094_11150</name>
</gene>
<accession>A0A2V1GVY0</accession>
<evidence type="ECO:0000313" key="2">
    <source>
        <dbReference type="Proteomes" id="UP000244906"/>
    </source>
</evidence>
<protein>
    <submittedName>
        <fullName evidence="1">Uncharacterized protein</fullName>
    </submittedName>
</protein>
<proteinExistence type="predicted"/>
<dbReference type="AlphaFoldDB" id="A0A2V1GVY0"/>